<dbReference type="PROSITE" id="PS50181">
    <property type="entry name" value="FBOX"/>
    <property type="match status" value="1"/>
</dbReference>
<feature type="domain" description="F-box" evidence="1">
    <location>
        <begin position="11"/>
        <end position="57"/>
    </location>
</feature>
<proteinExistence type="predicted"/>
<sequence length="142" mass="16381">MGESLAMGTGIRRCLSLPDSVWYRILKASDFKSKVRCERVNRQLNNLLKQPGLWSDIELTLENLVGDNDSLYKERLSPAARWTLARMSTSCARPPFETWIWLSGDARHIVESFSVPCFFALLEERKIDYSLSAILWGRRLSR</sequence>
<evidence type="ECO:0000313" key="3">
    <source>
        <dbReference type="Proteomes" id="UP001465755"/>
    </source>
</evidence>
<dbReference type="Gene3D" id="1.20.1280.50">
    <property type="match status" value="1"/>
</dbReference>
<organism evidence="2 3">
    <name type="scientific">Symbiochloris irregularis</name>
    <dbReference type="NCBI Taxonomy" id="706552"/>
    <lineage>
        <taxon>Eukaryota</taxon>
        <taxon>Viridiplantae</taxon>
        <taxon>Chlorophyta</taxon>
        <taxon>core chlorophytes</taxon>
        <taxon>Trebouxiophyceae</taxon>
        <taxon>Trebouxiales</taxon>
        <taxon>Trebouxiaceae</taxon>
        <taxon>Symbiochloris</taxon>
    </lineage>
</organism>
<gene>
    <name evidence="2" type="ORF">WJX73_003460</name>
</gene>
<dbReference type="Proteomes" id="UP001465755">
    <property type="component" value="Unassembled WGS sequence"/>
</dbReference>
<evidence type="ECO:0000259" key="1">
    <source>
        <dbReference type="PROSITE" id="PS50181"/>
    </source>
</evidence>
<accession>A0AAW1NUX1</accession>
<dbReference type="EMBL" id="JALJOQ010000126">
    <property type="protein sequence ID" value="KAK9795570.1"/>
    <property type="molecule type" value="Genomic_DNA"/>
</dbReference>
<reference evidence="2 3" key="1">
    <citation type="journal article" date="2024" name="Nat. Commun.">
        <title>Phylogenomics reveals the evolutionary origins of lichenization in chlorophyte algae.</title>
        <authorList>
            <person name="Puginier C."/>
            <person name="Libourel C."/>
            <person name="Otte J."/>
            <person name="Skaloud P."/>
            <person name="Haon M."/>
            <person name="Grisel S."/>
            <person name="Petersen M."/>
            <person name="Berrin J.G."/>
            <person name="Delaux P.M."/>
            <person name="Dal Grande F."/>
            <person name="Keller J."/>
        </authorList>
    </citation>
    <scope>NUCLEOTIDE SEQUENCE [LARGE SCALE GENOMIC DNA]</scope>
    <source>
        <strain evidence="2 3">SAG 2036</strain>
    </source>
</reference>
<comment type="caution">
    <text evidence="2">The sequence shown here is derived from an EMBL/GenBank/DDBJ whole genome shotgun (WGS) entry which is preliminary data.</text>
</comment>
<name>A0AAW1NUX1_9CHLO</name>
<dbReference type="SUPFAM" id="SSF81383">
    <property type="entry name" value="F-box domain"/>
    <property type="match status" value="1"/>
</dbReference>
<evidence type="ECO:0000313" key="2">
    <source>
        <dbReference type="EMBL" id="KAK9795570.1"/>
    </source>
</evidence>
<dbReference type="SMART" id="SM00256">
    <property type="entry name" value="FBOX"/>
    <property type="match status" value="1"/>
</dbReference>
<dbReference type="InterPro" id="IPR036047">
    <property type="entry name" value="F-box-like_dom_sf"/>
</dbReference>
<dbReference type="AlphaFoldDB" id="A0AAW1NUX1"/>
<protein>
    <recommendedName>
        <fullName evidence="1">F-box domain-containing protein</fullName>
    </recommendedName>
</protein>
<dbReference type="InterPro" id="IPR001810">
    <property type="entry name" value="F-box_dom"/>
</dbReference>
<keyword evidence="3" id="KW-1185">Reference proteome</keyword>